<dbReference type="InterPro" id="IPR038718">
    <property type="entry name" value="SNF2-like_sf"/>
</dbReference>
<evidence type="ECO:0000259" key="5">
    <source>
        <dbReference type="PROSITE" id="PS51194"/>
    </source>
</evidence>
<evidence type="ECO:0000313" key="7">
    <source>
        <dbReference type="Proteomes" id="UP000060016"/>
    </source>
</evidence>
<reference evidence="6 7" key="1">
    <citation type="submission" date="2015-08" db="EMBL/GenBank/DDBJ databases">
        <authorList>
            <person name="Babu N.S."/>
            <person name="Beckwith C.J."/>
            <person name="Beseler K.G."/>
            <person name="Brison A."/>
            <person name="Carone J.V."/>
            <person name="Caskin T.P."/>
            <person name="Diamond M."/>
            <person name="Durham M.E."/>
            <person name="Foxe J.M."/>
            <person name="Go M."/>
            <person name="Henderson B.A."/>
            <person name="Jones I.B."/>
            <person name="McGettigan J.A."/>
            <person name="Micheletti S.J."/>
            <person name="Nasrallah M.E."/>
            <person name="Ortiz D."/>
            <person name="Piller C.R."/>
            <person name="Privatt S.R."/>
            <person name="Schneider S.L."/>
            <person name="Sharp S."/>
            <person name="Smith T.C."/>
            <person name="Stanton J.D."/>
            <person name="Ullery H.E."/>
            <person name="Wilson R.J."/>
            <person name="Serrano M.G."/>
            <person name="Buck G."/>
            <person name="Lee V."/>
            <person name="Wang Y."/>
            <person name="Carvalho R."/>
            <person name="Voegtly L."/>
            <person name="Shi R."/>
            <person name="Duckworth R."/>
            <person name="Johnson A."/>
            <person name="Loviza R."/>
            <person name="Walstead R."/>
            <person name="Shah Z."/>
            <person name="Kiflezghi M."/>
            <person name="Wade K."/>
            <person name="Ball S.L."/>
            <person name="Bradley K.W."/>
            <person name="Asai D.J."/>
            <person name="Bowman C.A."/>
            <person name="Russell D.A."/>
            <person name="Pope W.H."/>
            <person name="Jacobs-Sera D."/>
            <person name="Hendrix R.W."/>
            <person name="Hatfull G.F."/>
        </authorList>
    </citation>
    <scope>NUCLEOTIDE SEQUENCE [LARGE SCALE GENOMIC DNA]</scope>
    <source>
        <strain evidence="6 7">PUDD_83A45</strain>
    </source>
</reference>
<dbReference type="PANTHER" id="PTHR10799">
    <property type="entry name" value="SNF2/RAD54 HELICASE FAMILY"/>
    <property type="match status" value="1"/>
</dbReference>
<keyword evidence="1" id="KW-0378">Hydrolase</keyword>
<organism evidence="6 7">
    <name type="scientific">Corynebacterium riegelii</name>
    <dbReference type="NCBI Taxonomy" id="156976"/>
    <lineage>
        <taxon>Bacteria</taxon>
        <taxon>Bacillati</taxon>
        <taxon>Actinomycetota</taxon>
        <taxon>Actinomycetes</taxon>
        <taxon>Mycobacteriales</taxon>
        <taxon>Corynebacteriaceae</taxon>
        <taxon>Corynebacterium</taxon>
    </lineage>
</organism>
<dbReference type="PATRIC" id="fig|156976.3.peg.957"/>
<evidence type="ECO:0000259" key="4">
    <source>
        <dbReference type="PROSITE" id="PS51192"/>
    </source>
</evidence>
<dbReference type="SUPFAM" id="SSF52540">
    <property type="entry name" value="P-loop containing nucleoside triphosphate hydrolases"/>
    <property type="match status" value="2"/>
</dbReference>
<dbReference type="PROSITE" id="PS51192">
    <property type="entry name" value="HELICASE_ATP_BIND_1"/>
    <property type="match status" value="1"/>
</dbReference>
<dbReference type="EMBL" id="CP012342">
    <property type="protein sequence ID" value="AKV58605.1"/>
    <property type="molecule type" value="Genomic_DNA"/>
</dbReference>
<dbReference type="InterPro" id="IPR000330">
    <property type="entry name" value="SNF2_N"/>
</dbReference>
<name>A0A0K1RB07_9CORY</name>
<feature type="domain" description="Helicase C-terminal" evidence="5">
    <location>
        <begin position="868"/>
        <end position="1027"/>
    </location>
</feature>
<gene>
    <name evidence="6" type="ORF">AK829_04820</name>
</gene>
<feature type="domain" description="Helicase ATP-binding" evidence="4">
    <location>
        <begin position="570"/>
        <end position="738"/>
    </location>
</feature>
<dbReference type="GO" id="GO:0004386">
    <property type="term" value="F:helicase activity"/>
    <property type="evidence" value="ECO:0007669"/>
    <property type="project" value="UniProtKB-KW"/>
</dbReference>
<keyword evidence="6" id="KW-0067">ATP-binding</keyword>
<evidence type="ECO:0000256" key="3">
    <source>
        <dbReference type="SAM" id="MobiDB-lite"/>
    </source>
</evidence>
<keyword evidence="7" id="KW-1185">Reference proteome</keyword>
<accession>A0A0K1RB07</accession>
<dbReference type="RefSeq" id="WP_052204742.1">
    <property type="nucleotide sequence ID" value="NZ_CP012342.1"/>
</dbReference>
<evidence type="ECO:0000313" key="6">
    <source>
        <dbReference type="EMBL" id="AKV58605.1"/>
    </source>
</evidence>
<keyword evidence="6" id="KW-0547">Nucleotide-binding</keyword>
<evidence type="ECO:0000256" key="1">
    <source>
        <dbReference type="ARBA" id="ARBA00022801"/>
    </source>
</evidence>
<dbReference type="InterPro" id="IPR001650">
    <property type="entry name" value="Helicase_C-like"/>
</dbReference>
<feature type="coiled-coil region" evidence="2">
    <location>
        <begin position="470"/>
        <end position="497"/>
    </location>
</feature>
<dbReference type="Pfam" id="PF12419">
    <property type="entry name" value="DUF3670"/>
    <property type="match status" value="1"/>
</dbReference>
<dbReference type="SMART" id="SM00490">
    <property type="entry name" value="HELICc"/>
    <property type="match status" value="1"/>
</dbReference>
<dbReference type="AlphaFoldDB" id="A0A0K1RB07"/>
<dbReference type="Proteomes" id="UP000060016">
    <property type="component" value="Chromosome"/>
</dbReference>
<dbReference type="CDD" id="cd18012">
    <property type="entry name" value="DEXQc_arch_SWI2_SNF2"/>
    <property type="match status" value="1"/>
</dbReference>
<feature type="region of interest" description="Disordered" evidence="3">
    <location>
        <begin position="303"/>
        <end position="323"/>
    </location>
</feature>
<dbReference type="KEGG" id="crie:AK829_04820"/>
<sequence>MPKFLLHGLWVPGSGLNLWVEQVEGHRIVTLDKVEAGTFPDVVHLVAGNNTFRHRHRIRLQTPKGRQVELLAPTAALGPENTVRLLAGLAEAQALKNDAIAPDLKWLIRMYQGLHRFVRAGRVSIHVPQRDRLWYAEWQLGTGVQERGWLAAMTAAAPGVLVANNQMLGEDMARTLTHWIATYRLQNSNIRQHDHPYGRHDFINSLLNGEPLRRGSAILARRVGDWNGSITAVNLQLVFIADDPIELDEDLDYIGEAEADAVPPVWPVRVQVRSGTDSPRPVLLHEYDAQTAQRLRSELQRASQVTDLANPGRHPRPHYLPPESDEGDWDLYLTTEDIARFVRTEAAKLRGHNFAVMLPKAWTTMEAKAKLHVTRDIDPYDASTVRHLGFDTLLTYDWKVSIGDVELTDAEMRELVRSKSGLVKLRDEWVLADKTGLAKTERYIQQLHDSSLPDLKKRLDAAEGLASLHAKLGHADAAELEAEAQALREEYEAAMAEAASGQVTAAELRQLALESAADASMQLPVEITGAGWFNSLMGGTDRPAPERVDIPETVQASLRDYQRRGVDWLYFMSRNNLGAVLADDMGLGKTLQLLTLLAVEQDAAAKDGHSDLGPTIVVAPTSVVGNWAREAARFVPHMKVLVHHGAGRKKDDALIEAAREADLVITSYGIATRDGAALSEVKWDHVVLDEAQAIKNAGTRASKSVRRLPARQRIALTGTPVENKLSELRSLLDFVNPGMLGSQAFFRNHFAKAIERGDDELSQEMSERLQRLTAPFILRRLKTDPAIIDDLPDKAEHIITVDMTAEQAALYTALTEEMQRELGSREGMARRGLVLSTITKIKQICNHPAHFLGDGSSVTLKGRHRSGKVEKLVEILDQAADSGQRVLIFTQYKAFGDILKPYLSERLGEDIPFLHGGVGKSGRDAMVERFQAPDGPQAMLLSLKAGGTGLNLTAASIVVHMDRWWNPAVENQATDRAFRIGQQRDVTVYKMITRGTMEERIQEVLDGKMHLAGAVVGEGEGWITELNSEDLAQLMSYRGRND</sequence>
<evidence type="ECO:0000256" key="2">
    <source>
        <dbReference type="SAM" id="Coils"/>
    </source>
</evidence>
<dbReference type="GO" id="GO:0016787">
    <property type="term" value="F:hydrolase activity"/>
    <property type="evidence" value="ECO:0007669"/>
    <property type="project" value="UniProtKB-KW"/>
</dbReference>
<dbReference type="Pfam" id="PF00271">
    <property type="entry name" value="Helicase_C"/>
    <property type="match status" value="1"/>
</dbReference>
<dbReference type="Pfam" id="PF00176">
    <property type="entry name" value="SNF2-rel_dom"/>
    <property type="match status" value="1"/>
</dbReference>
<keyword evidence="6" id="KW-0347">Helicase</keyword>
<dbReference type="GO" id="GO:0005524">
    <property type="term" value="F:ATP binding"/>
    <property type="evidence" value="ECO:0007669"/>
    <property type="project" value="InterPro"/>
</dbReference>
<proteinExistence type="predicted"/>
<dbReference type="Gene3D" id="3.40.50.10810">
    <property type="entry name" value="Tandem AAA-ATPase domain"/>
    <property type="match status" value="1"/>
</dbReference>
<keyword evidence="2" id="KW-0175">Coiled coil</keyword>
<dbReference type="InterPro" id="IPR027417">
    <property type="entry name" value="P-loop_NTPase"/>
</dbReference>
<dbReference type="STRING" id="156976.AK829_04820"/>
<dbReference type="SMART" id="SM00487">
    <property type="entry name" value="DEXDc"/>
    <property type="match status" value="1"/>
</dbReference>
<dbReference type="CDD" id="cd18793">
    <property type="entry name" value="SF2_C_SNF"/>
    <property type="match status" value="1"/>
</dbReference>
<dbReference type="PROSITE" id="PS51194">
    <property type="entry name" value="HELICASE_CTER"/>
    <property type="match status" value="1"/>
</dbReference>
<dbReference type="InterPro" id="IPR014001">
    <property type="entry name" value="Helicase_ATP-bd"/>
</dbReference>
<protein>
    <submittedName>
        <fullName evidence="6">ATP-dependent helicase</fullName>
    </submittedName>
</protein>
<dbReference type="Gene3D" id="3.40.50.300">
    <property type="entry name" value="P-loop containing nucleotide triphosphate hydrolases"/>
    <property type="match status" value="1"/>
</dbReference>
<dbReference type="InterPro" id="IPR022138">
    <property type="entry name" value="DUF3670"/>
</dbReference>
<dbReference type="InterPro" id="IPR049730">
    <property type="entry name" value="SNF2/RAD54-like_C"/>
</dbReference>